<dbReference type="Pfam" id="PF00563">
    <property type="entry name" value="EAL"/>
    <property type="match status" value="1"/>
</dbReference>
<feature type="domain" description="PAC" evidence="2">
    <location>
        <begin position="223"/>
        <end position="276"/>
    </location>
</feature>
<dbReference type="PANTHER" id="PTHR44757:SF4">
    <property type="entry name" value="DIGUANYLATE CYCLASE DGCE-RELATED"/>
    <property type="match status" value="1"/>
</dbReference>
<proteinExistence type="predicted"/>
<dbReference type="Gene3D" id="2.10.70.100">
    <property type="match status" value="2"/>
</dbReference>
<evidence type="ECO:0000313" key="6">
    <source>
        <dbReference type="Proteomes" id="UP000700706"/>
    </source>
</evidence>
<dbReference type="InterPro" id="IPR043128">
    <property type="entry name" value="Rev_trsase/Diguanyl_cyclase"/>
</dbReference>
<feature type="domain" description="PAC" evidence="2">
    <location>
        <begin position="868"/>
        <end position="920"/>
    </location>
</feature>
<dbReference type="InterPro" id="IPR013767">
    <property type="entry name" value="PAS_fold"/>
</dbReference>
<dbReference type="InterPro" id="IPR013655">
    <property type="entry name" value="PAS_fold_3"/>
</dbReference>
<dbReference type="EMBL" id="JAEKLZ010000261">
    <property type="protein sequence ID" value="MBW8727215.1"/>
    <property type="molecule type" value="Genomic_DNA"/>
</dbReference>
<dbReference type="CDD" id="cd01949">
    <property type="entry name" value="GGDEF"/>
    <property type="match status" value="1"/>
</dbReference>
<dbReference type="SUPFAM" id="SSF141868">
    <property type="entry name" value="EAL domain-like"/>
    <property type="match status" value="1"/>
</dbReference>
<dbReference type="Pfam" id="PF08448">
    <property type="entry name" value="PAS_4"/>
    <property type="match status" value="1"/>
</dbReference>
<dbReference type="PROSITE" id="PS50887">
    <property type="entry name" value="GGDEF"/>
    <property type="match status" value="1"/>
</dbReference>
<dbReference type="InterPro" id="IPR000014">
    <property type="entry name" value="PAS"/>
</dbReference>
<evidence type="ECO:0000313" key="5">
    <source>
        <dbReference type="EMBL" id="MBW8727215.1"/>
    </source>
</evidence>
<dbReference type="SUPFAM" id="SSF55073">
    <property type="entry name" value="Nucleotide cyclase"/>
    <property type="match status" value="1"/>
</dbReference>
<evidence type="ECO:0000259" key="2">
    <source>
        <dbReference type="PROSITE" id="PS50113"/>
    </source>
</evidence>
<dbReference type="GO" id="GO:0003824">
    <property type="term" value="F:catalytic activity"/>
    <property type="evidence" value="ECO:0007669"/>
    <property type="project" value="UniProtKB-ARBA"/>
</dbReference>
<organism evidence="5 6">
    <name type="scientific">Inquilinus limosus</name>
    <dbReference type="NCBI Taxonomy" id="171674"/>
    <lineage>
        <taxon>Bacteria</taxon>
        <taxon>Pseudomonadati</taxon>
        <taxon>Pseudomonadota</taxon>
        <taxon>Alphaproteobacteria</taxon>
        <taxon>Rhodospirillales</taxon>
        <taxon>Rhodospirillaceae</taxon>
        <taxon>Inquilinus</taxon>
    </lineage>
</organism>
<dbReference type="PROSITE" id="PS50883">
    <property type="entry name" value="EAL"/>
    <property type="match status" value="1"/>
</dbReference>
<dbReference type="NCBIfam" id="TIGR00229">
    <property type="entry name" value="sensory_box"/>
    <property type="match status" value="4"/>
</dbReference>
<dbReference type="Proteomes" id="UP000700706">
    <property type="component" value="Unassembled WGS sequence"/>
</dbReference>
<dbReference type="NCBIfam" id="TIGR00254">
    <property type="entry name" value="GGDEF"/>
    <property type="match status" value="1"/>
</dbReference>
<dbReference type="PANTHER" id="PTHR44757">
    <property type="entry name" value="DIGUANYLATE CYCLASE DGCP"/>
    <property type="match status" value="1"/>
</dbReference>
<protein>
    <submittedName>
        <fullName evidence="5">PAS domain-containing protein</fullName>
    </submittedName>
</protein>
<dbReference type="CDD" id="cd00130">
    <property type="entry name" value="PAS"/>
    <property type="match status" value="6"/>
</dbReference>
<dbReference type="InterPro" id="IPR001633">
    <property type="entry name" value="EAL_dom"/>
</dbReference>
<gene>
    <name evidence="5" type="ORF">JF625_18970</name>
</gene>
<feature type="domain" description="PAC" evidence="2">
    <location>
        <begin position="478"/>
        <end position="531"/>
    </location>
</feature>
<accession>A0A952FPV8</accession>
<dbReference type="Gene3D" id="3.30.450.20">
    <property type="entry name" value="PAS domain"/>
    <property type="match status" value="7"/>
</dbReference>
<feature type="domain" description="PAC" evidence="2">
    <location>
        <begin position="94"/>
        <end position="147"/>
    </location>
</feature>
<name>A0A952FPV8_9PROT</name>
<dbReference type="InterPro" id="IPR029787">
    <property type="entry name" value="Nucleotide_cyclase"/>
</dbReference>
<dbReference type="GO" id="GO:0006355">
    <property type="term" value="P:regulation of DNA-templated transcription"/>
    <property type="evidence" value="ECO:0007669"/>
    <property type="project" value="InterPro"/>
</dbReference>
<dbReference type="FunFam" id="3.30.70.270:FF:000001">
    <property type="entry name" value="Diguanylate cyclase domain protein"/>
    <property type="match status" value="1"/>
</dbReference>
<dbReference type="Gene3D" id="3.20.20.450">
    <property type="entry name" value="EAL domain"/>
    <property type="match status" value="1"/>
</dbReference>
<feature type="domain" description="GGDEF" evidence="4">
    <location>
        <begin position="952"/>
        <end position="1085"/>
    </location>
</feature>
<feature type="domain" description="PAC" evidence="2">
    <location>
        <begin position="608"/>
        <end position="661"/>
    </location>
</feature>
<dbReference type="SUPFAM" id="SSF55785">
    <property type="entry name" value="PYP-like sensor domain (PAS domain)"/>
    <property type="match status" value="7"/>
</dbReference>
<evidence type="ECO:0000259" key="4">
    <source>
        <dbReference type="PROSITE" id="PS50887"/>
    </source>
</evidence>
<dbReference type="PROSITE" id="PS50113">
    <property type="entry name" value="PAC"/>
    <property type="match status" value="6"/>
</dbReference>
<feature type="domain" description="PAS" evidence="1">
    <location>
        <begin position="532"/>
        <end position="604"/>
    </location>
</feature>
<dbReference type="SMART" id="SM00091">
    <property type="entry name" value="PAS"/>
    <property type="match status" value="7"/>
</dbReference>
<dbReference type="PROSITE" id="PS50112">
    <property type="entry name" value="PAS"/>
    <property type="match status" value="4"/>
</dbReference>
<dbReference type="Gene3D" id="3.30.70.270">
    <property type="match status" value="1"/>
</dbReference>
<dbReference type="InterPro" id="IPR052155">
    <property type="entry name" value="Biofilm_reg_signaling"/>
</dbReference>
<comment type="caution">
    <text evidence="5">The sequence shown here is derived from an EMBL/GenBank/DDBJ whole genome shotgun (WGS) entry which is preliminary data.</text>
</comment>
<dbReference type="SMART" id="SM00086">
    <property type="entry name" value="PAC"/>
    <property type="match status" value="7"/>
</dbReference>
<dbReference type="Pfam" id="PF08447">
    <property type="entry name" value="PAS_3"/>
    <property type="match status" value="4"/>
</dbReference>
<feature type="domain" description="PAS" evidence="1">
    <location>
        <begin position="407"/>
        <end position="477"/>
    </location>
</feature>
<dbReference type="InterPro" id="IPR001610">
    <property type="entry name" value="PAC"/>
</dbReference>
<reference evidence="5" key="1">
    <citation type="submission" date="2020-06" db="EMBL/GenBank/DDBJ databases">
        <title>Stable isotope informed genome-resolved metagenomics uncovers potential trophic interactions in rhizosphere soil.</title>
        <authorList>
            <person name="Starr E.P."/>
            <person name="Shi S."/>
            <person name="Blazewicz S.J."/>
            <person name="Koch B.J."/>
            <person name="Probst A.J."/>
            <person name="Hungate B.A."/>
            <person name="Pett-Ridge J."/>
            <person name="Firestone M.K."/>
            <person name="Banfield J.F."/>
        </authorList>
    </citation>
    <scope>NUCLEOTIDE SEQUENCE</scope>
    <source>
        <strain evidence="5">YM_69_17</strain>
    </source>
</reference>
<dbReference type="InterPro" id="IPR000160">
    <property type="entry name" value="GGDEF_dom"/>
</dbReference>
<sequence>MNDSPGRSPGHGGPPVLPGSADLLRRIIDQAAVSMAVAGADGQCLYVNAAFCAMFGYSVAECVGRTVDDIVHPDDRAAVRAGLDALRRGDVETPRAERRYVRKTGETFWGMVTASALRDTADVPPSHYLLQIVDIEPQKQAEAQLAEVTERLQVAIEAGGVGIYELDFTTGRYRWDERMHALYGLPPGGFDGTLEGWLRLIHPDDIPHAMREYEVALNETSLYQADYRILRPASGGVRHVRSLARVVRAADGTPLRAVGTNWDITDHKQAEARLSALNERLEVALDAGGVGIFEVDFTTGERLWDARTYELHGTSPDSFDRTPEGFRHLLPPEDVERVTRIHEAAERDRTRQYRVDYRVLHQASGTTRHIRASIRLAFAADGTLLRGLGACWDISDDVERNRRLHDTLTLLQAVMNGTPDLIYVKDLHGRYLLVNPAVEKVMAREGIEIVGRHDTEIFPSGTARELVENDRSVLEAGETLTTEEIAVVGGVTRVYSSAKVPLRDERGAIIGLIGTSRDLTEMKAAEAALRRSEARWQFALDGAGDGIWDWDIDTGRVFYSRQWKAMLGYGEDDVGTTVEDWSGRVHPEDLPRCRAIIDDHLAGRSPDFVLEHRMRAHDGSWRWIFDRGKVVERAEDGRALRVIGTHTDITERKRAEDAMRALNQRLQLAIEGAGAGIFEFDFAAGRYSWDDQMHALYELAPGAFDGTMESWLGYLHPDDVPRVLRGYEEAVERTSLFSMDFRIRRQRSGAIRHIRSLARVIRHPDGRPNHAVGMNWDITDHVDLAEALFEEKERLRVTLHSIGDAVISTDALARVTFMNPAAEQMTGWPAEEAMGRPLSQVFRLIDEAGHAVPDPVESYLARMQPYHLDTDVILLARDDERRHIRDSAAPVRTASGEVIGAVLVFQDVTRDRTLQQALAHSASHDSLTGLPNRAAFERALAEACEQARRDGRKHVLCFMDLDRFKIVNDGAGHAAGDALLRDVANLLRRHSRGRDLVARLGGDEFALLLRDCSVDDGVTIARQFIRAVAELRFTWDDKTYQIGASIGLTAVAADRTRADELLSQADVACYTAKTAGRSQVSVYGGDGSAAQRHRRDIQVAAGIRDAIEADRFRLFAQEIRDLRPGRERARHVEILLRMQDGNGEMVEPSGFIPASERYDLMGNIDRWVIRAALHGHGPQLRASPDLSIGINLSANTLDDPFLWPFLKEELDASGLDPGRLHFEITETAVINNLAAASRFVAKVRAAGCAVVLDDFGSGLSSFAYLRQFPVDGLKIDGGFIRQITTSAVDRVIVESINAIGHRLGTVTVAEQVEDAETLALVRAMGIDQAQGFAVGRPRPLDSLF</sequence>
<evidence type="ECO:0000259" key="1">
    <source>
        <dbReference type="PROSITE" id="PS50112"/>
    </source>
</evidence>
<evidence type="ECO:0000259" key="3">
    <source>
        <dbReference type="PROSITE" id="PS50883"/>
    </source>
</evidence>
<dbReference type="SMART" id="SM00052">
    <property type="entry name" value="EAL"/>
    <property type="match status" value="1"/>
</dbReference>
<dbReference type="InterPro" id="IPR035965">
    <property type="entry name" value="PAS-like_dom_sf"/>
</dbReference>
<feature type="domain" description="PAS" evidence="1">
    <location>
        <begin position="20"/>
        <end position="90"/>
    </location>
</feature>
<dbReference type="CDD" id="cd01948">
    <property type="entry name" value="EAL"/>
    <property type="match status" value="1"/>
</dbReference>
<dbReference type="SMART" id="SM00267">
    <property type="entry name" value="GGDEF"/>
    <property type="match status" value="1"/>
</dbReference>
<dbReference type="Pfam" id="PF00989">
    <property type="entry name" value="PAS"/>
    <property type="match status" value="2"/>
</dbReference>
<feature type="domain" description="EAL" evidence="3">
    <location>
        <begin position="1096"/>
        <end position="1344"/>
    </location>
</feature>
<feature type="domain" description="PAS" evidence="1">
    <location>
        <begin position="791"/>
        <end position="847"/>
    </location>
</feature>
<dbReference type="Pfam" id="PF00990">
    <property type="entry name" value="GGDEF"/>
    <property type="match status" value="1"/>
</dbReference>
<dbReference type="InterPro" id="IPR035919">
    <property type="entry name" value="EAL_sf"/>
</dbReference>
<dbReference type="InterPro" id="IPR013656">
    <property type="entry name" value="PAS_4"/>
</dbReference>
<feature type="domain" description="PAC" evidence="2">
    <location>
        <begin position="737"/>
        <end position="790"/>
    </location>
</feature>
<dbReference type="InterPro" id="IPR000700">
    <property type="entry name" value="PAS-assoc_C"/>
</dbReference>